<feature type="region of interest" description="Disordered" evidence="1">
    <location>
        <begin position="105"/>
        <end position="165"/>
    </location>
</feature>
<feature type="compositionally biased region" description="Low complexity" evidence="1">
    <location>
        <begin position="105"/>
        <end position="119"/>
    </location>
</feature>
<dbReference type="Proteomes" id="UP000266841">
    <property type="component" value="Unassembled WGS sequence"/>
</dbReference>
<organism evidence="2 3">
    <name type="scientific">Thalassiosira oceanica</name>
    <name type="common">Marine diatom</name>
    <dbReference type="NCBI Taxonomy" id="159749"/>
    <lineage>
        <taxon>Eukaryota</taxon>
        <taxon>Sar</taxon>
        <taxon>Stramenopiles</taxon>
        <taxon>Ochrophyta</taxon>
        <taxon>Bacillariophyta</taxon>
        <taxon>Coscinodiscophyceae</taxon>
        <taxon>Thalassiosirophycidae</taxon>
        <taxon>Thalassiosirales</taxon>
        <taxon>Thalassiosiraceae</taxon>
        <taxon>Thalassiosira</taxon>
    </lineage>
</organism>
<gene>
    <name evidence="2" type="ORF">THAOC_32462</name>
</gene>
<protein>
    <submittedName>
        <fullName evidence="2">Uncharacterized protein</fullName>
    </submittedName>
</protein>
<evidence type="ECO:0000256" key="1">
    <source>
        <dbReference type="SAM" id="MobiDB-lite"/>
    </source>
</evidence>
<proteinExistence type="predicted"/>
<keyword evidence="3" id="KW-1185">Reference proteome</keyword>
<evidence type="ECO:0000313" key="2">
    <source>
        <dbReference type="EMBL" id="EJK48718.1"/>
    </source>
</evidence>
<evidence type="ECO:0000313" key="3">
    <source>
        <dbReference type="Proteomes" id="UP000266841"/>
    </source>
</evidence>
<sequence length="577" mass="63639">MRELTKEQTILWNYCVIAGIKPHDVQKNFVFKQGDREVASDGQLESWHRGYRKNTLRSLASRRKGSTRTTYTVVPRDYNPKRVLKAKLGCSHELPPWTDALYRSQFPPSSSSSKGASPSTQRPSGAILFPQHQPSSRRNHQTTMRSSSKRGGNGRGKGVRRRVNDQARNIVAALRHILRKSPAGVGRDLDVEYDGVYDGIQYDVKVKLQFDDQGSHIQTWPVRIYASYSQRGGQHTERNVSSLHDIVQLIVGLPGVSGVDLYLAEDCTICDNKEAIALKLAVRSDTEALFRQVFKFYNDEDRQQLLGGLVESMLKGLSVMEVKARAMELHRPLIVIIEMPEGPQGDTLSIVSKRSSSGRCDRRANFQPSGPNLAVVEMLAKMLSWSTWPTSISGGSPRLDAETQSASPATAMVESPSKTRPTPISGGSSPRHLFFPRTDAEARSSPRRVIVGTPSARGLEADAEQRPPSPTGYKLKRVTVGGEEYLPETAAVLLADSPQKKRKPRQDGITRCACGNPECDELSGRLQAAGVRVSYHRLPSEPPRALAGVLLTCLADWRAKKSLSGPGIASRHRPIVP</sequence>
<reference evidence="2 3" key="1">
    <citation type="journal article" date="2012" name="Genome Biol.">
        <title>Genome and low-iron response of an oceanic diatom adapted to chronic iron limitation.</title>
        <authorList>
            <person name="Lommer M."/>
            <person name="Specht M."/>
            <person name="Roy A.S."/>
            <person name="Kraemer L."/>
            <person name="Andreson R."/>
            <person name="Gutowska M.A."/>
            <person name="Wolf J."/>
            <person name="Bergner S.V."/>
            <person name="Schilhabel M.B."/>
            <person name="Klostermeier U.C."/>
            <person name="Beiko R.G."/>
            <person name="Rosenstiel P."/>
            <person name="Hippler M."/>
            <person name="Laroche J."/>
        </authorList>
    </citation>
    <scope>NUCLEOTIDE SEQUENCE [LARGE SCALE GENOMIC DNA]</scope>
    <source>
        <strain evidence="2 3">CCMP1005</strain>
    </source>
</reference>
<name>K0R609_THAOC</name>
<feature type="region of interest" description="Disordered" evidence="1">
    <location>
        <begin position="393"/>
        <end position="473"/>
    </location>
</feature>
<dbReference type="EMBL" id="AGNL01045508">
    <property type="protein sequence ID" value="EJK48718.1"/>
    <property type="molecule type" value="Genomic_DNA"/>
</dbReference>
<accession>K0R609</accession>
<comment type="caution">
    <text evidence="2">The sequence shown here is derived from an EMBL/GenBank/DDBJ whole genome shotgun (WGS) entry which is preliminary data.</text>
</comment>
<dbReference type="AlphaFoldDB" id="K0R609"/>
<feature type="compositionally biased region" description="Polar residues" evidence="1">
    <location>
        <begin position="416"/>
        <end position="428"/>
    </location>
</feature>